<evidence type="ECO:0000313" key="2">
    <source>
        <dbReference type="EMBL" id="GKX30969.1"/>
    </source>
</evidence>
<evidence type="ECO:0000313" key="3">
    <source>
        <dbReference type="Proteomes" id="UP001144256"/>
    </source>
</evidence>
<protein>
    <recommendedName>
        <fullName evidence="1">Adenylyl/Guanylyl and SMODS C-terminal sensor domain-containing protein</fullName>
    </recommendedName>
</protein>
<dbReference type="Pfam" id="PF18134">
    <property type="entry name" value="AGS_C"/>
    <property type="match status" value="1"/>
</dbReference>
<dbReference type="RefSeq" id="WP_281817564.1">
    <property type="nucleotide sequence ID" value="NZ_BRLB01000013.1"/>
</dbReference>
<gene>
    <name evidence="2" type="ORF">SH1V18_34490</name>
</gene>
<feature type="domain" description="Adenylyl/Guanylyl and SMODS C-terminal sensor" evidence="1">
    <location>
        <begin position="38"/>
        <end position="149"/>
    </location>
</feature>
<proteinExistence type="predicted"/>
<keyword evidence="3" id="KW-1185">Reference proteome</keyword>
<evidence type="ECO:0000259" key="1">
    <source>
        <dbReference type="Pfam" id="PF18134"/>
    </source>
</evidence>
<name>A0A9W5YFG5_9FIRM</name>
<dbReference type="EMBL" id="BRLB01000013">
    <property type="protein sequence ID" value="GKX30969.1"/>
    <property type="molecule type" value="Genomic_DNA"/>
</dbReference>
<sequence length="154" mass="18080">MLYSLFNIDYTNLVESQYVLSNYDSYLNNKETKLFSGEKLIGDYFDLDLKHYIKLECNVDQNGFRRQPLSKYLLKKAKESRVFIKETSVTGDYKCFWKVRNIGVVAENKTNIFGQTDIKKSAYSKKEETSFNGPHYVECYIVKNNMLLTELKCI</sequence>
<accession>A0A9W5YFG5</accession>
<organism evidence="2 3">
    <name type="scientific">Vallitalea longa</name>
    <dbReference type="NCBI Taxonomy" id="2936439"/>
    <lineage>
        <taxon>Bacteria</taxon>
        <taxon>Bacillati</taxon>
        <taxon>Bacillota</taxon>
        <taxon>Clostridia</taxon>
        <taxon>Lachnospirales</taxon>
        <taxon>Vallitaleaceae</taxon>
        <taxon>Vallitalea</taxon>
    </lineage>
</organism>
<reference evidence="2" key="1">
    <citation type="submission" date="2022-06" db="EMBL/GenBank/DDBJ databases">
        <title>Vallitalea longa sp. nov., an anaerobic bacterium isolated from marine sediment.</title>
        <authorList>
            <person name="Hirano S."/>
            <person name="Terahara T."/>
            <person name="Mori K."/>
            <person name="Hamada M."/>
            <person name="Matsumoto R."/>
            <person name="Kobayashi T."/>
        </authorList>
    </citation>
    <scope>NUCLEOTIDE SEQUENCE</scope>
    <source>
        <strain evidence="2">SH18-1</strain>
    </source>
</reference>
<comment type="caution">
    <text evidence="2">The sequence shown here is derived from an EMBL/GenBank/DDBJ whole genome shotgun (WGS) entry which is preliminary data.</text>
</comment>
<dbReference type="Proteomes" id="UP001144256">
    <property type="component" value="Unassembled WGS sequence"/>
</dbReference>
<dbReference type="AlphaFoldDB" id="A0A9W5YFG5"/>
<dbReference type="InterPro" id="IPR040511">
    <property type="entry name" value="AGS_C"/>
</dbReference>